<accession>A0A917M028</accession>
<reference evidence="1" key="1">
    <citation type="journal article" date="2014" name="Int. J. Syst. Evol. Microbiol.">
        <title>Complete genome sequence of Corynebacterium casei LMG S-19264T (=DSM 44701T), isolated from a smear-ripened cheese.</title>
        <authorList>
            <consortium name="US DOE Joint Genome Institute (JGI-PGF)"/>
            <person name="Walter F."/>
            <person name="Albersmeier A."/>
            <person name="Kalinowski J."/>
            <person name="Ruckert C."/>
        </authorList>
    </citation>
    <scope>NUCLEOTIDE SEQUENCE</scope>
    <source>
        <strain evidence="1">CGMCC 1.12187</strain>
    </source>
</reference>
<organism evidence="1 2">
    <name type="scientific">Kocuria dechangensis</name>
    <dbReference type="NCBI Taxonomy" id="1176249"/>
    <lineage>
        <taxon>Bacteria</taxon>
        <taxon>Bacillati</taxon>
        <taxon>Actinomycetota</taxon>
        <taxon>Actinomycetes</taxon>
        <taxon>Micrococcales</taxon>
        <taxon>Micrococcaceae</taxon>
        <taxon>Kocuria</taxon>
    </lineage>
</organism>
<dbReference type="EMBL" id="BMEQ01000031">
    <property type="protein sequence ID" value="GGG68617.1"/>
    <property type="molecule type" value="Genomic_DNA"/>
</dbReference>
<evidence type="ECO:0000313" key="1">
    <source>
        <dbReference type="EMBL" id="GGG68617.1"/>
    </source>
</evidence>
<gene>
    <name evidence="1" type="ORF">GCM10011374_36250</name>
</gene>
<comment type="caution">
    <text evidence="1">The sequence shown here is derived from an EMBL/GenBank/DDBJ whole genome shotgun (WGS) entry which is preliminary data.</text>
</comment>
<protein>
    <submittedName>
        <fullName evidence="1">Uncharacterized protein</fullName>
    </submittedName>
</protein>
<dbReference type="AlphaFoldDB" id="A0A917M028"/>
<dbReference type="Proteomes" id="UP000638848">
    <property type="component" value="Unassembled WGS sequence"/>
</dbReference>
<sequence length="72" mass="7890">MDINELRASLLEGLGVSITEQSHEEIGEEPITKLVITAPWTLMPAMTDWLDATDTGRMVEMSFTGDRGRPAG</sequence>
<evidence type="ECO:0000313" key="2">
    <source>
        <dbReference type="Proteomes" id="UP000638848"/>
    </source>
</evidence>
<reference evidence="1" key="2">
    <citation type="submission" date="2020-09" db="EMBL/GenBank/DDBJ databases">
        <authorList>
            <person name="Sun Q."/>
            <person name="Zhou Y."/>
        </authorList>
    </citation>
    <scope>NUCLEOTIDE SEQUENCE</scope>
    <source>
        <strain evidence="1">CGMCC 1.12187</strain>
    </source>
</reference>
<proteinExistence type="predicted"/>
<dbReference type="RefSeq" id="WP_188539777.1">
    <property type="nucleotide sequence ID" value="NZ_BMEQ01000031.1"/>
</dbReference>
<name>A0A917M028_9MICC</name>
<keyword evidence="2" id="KW-1185">Reference proteome</keyword>